<organism evidence="3 4">
    <name type="scientific">Pseudonocardia zijingensis</name>
    <dbReference type="NCBI Taxonomy" id="153376"/>
    <lineage>
        <taxon>Bacteria</taxon>
        <taxon>Bacillati</taxon>
        <taxon>Actinomycetota</taxon>
        <taxon>Actinomycetes</taxon>
        <taxon>Pseudonocardiales</taxon>
        <taxon>Pseudonocardiaceae</taxon>
        <taxon>Pseudonocardia</taxon>
    </lineage>
</organism>
<dbReference type="Proteomes" id="UP001499967">
    <property type="component" value="Unassembled WGS sequence"/>
</dbReference>
<evidence type="ECO:0000256" key="1">
    <source>
        <dbReference type="ARBA" id="ARBA00005254"/>
    </source>
</evidence>
<dbReference type="InterPro" id="IPR002539">
    <property type="entry name" value="MaoC-like_dom"/>
</dbReference>
<dbReference type="Pfam" id="PF01575">
    <property type="entry name" value="MaoC_dehydratas"/>
    <property type="match status" value="1"/>
</dbReference>
<comment type="similarity">
    <text evidence="1">Belongs to the enoyl-CoA hydratase/isomerase family.</text>
</comment>
<dbReference type="Gene3D" id="3.10.129.10">
    <property type="entry name" value="Hotdog Thioesterase"/>
    <property type="match status" value="1"/>
</dbReference>
<dbReference type="InterPro" id="IPR029069">
    <property type="entry name" value="HotDog_dom_sf"/>
</dbReference>
<comment type="caution">
    <text evidence="3">The sequence shown here is derived from an EMBL/GenBank/DDBJ whole genome shotgun (WGS) entry which is preliminary data.</text>
</comment>
<gene>
    <name evidence="3" type="ORF">GCM10009559_26250</name>
</gene>
<feature type="domain" description="MaoC-like" evidence="2">
    <location>
        <begin position="19"/>
        <end position="108"/>
    </location>
</feature>
<name>A0ABP4AE94_9PSEU</name>
<dbReference type="PANTHER" id="PTHR43841">
    <property type="entry name" value="3-HYDROXYACYL-THIOESTER DEHYDRATASE HTDX-RELATED"/>
    <property type="match status" value="1"/>
</dbReference>
<evidence type="ECO:0000259" key="2">
    <source>
        <dbReference type="Pfam" id="PF01575"/>
    </source>
</evidence>
<dbReference type="PANTHER" id="PTHR43841:SF3">
    <property type="entry name" value="(3R)-HYDROXYACYL-ACP DEHYDRATASE SUBUNIT HADB"/>
    <property type="match status" value="1"/>
</dbReference>
<dbReference type="SUPFAM" id="SSF54637">
    <property type="entry name" value="Thioesterase/thiol ester dehydrase-isomerase"/>
    <property type="match status" value="1"/>
</dbReference>
<evidence type="ECO:0000313" key="3">
    <source>
        <dbReference type="EMBL" id="GAA0935061.1"/>
    </source>
</evidence>
<keyword evidence="4" id="KW-1185">Reference proteome</keyword>
<dbReference type="RefSeq" id="WP_343941618.1">
    <property type="nucleotide sequence ID" value="NZ_BAAAHP010000075.1"/>
</dbReference>
<reference evidence="4" key="1">
    <citation type="journal article" date="2019" name="Int. J. Syst. Evol. Microbiol.">
        <title>The Global Catalogue of Microorganisms (GCM) 10K type strain sequencing project: providing services to taxonomists for standard genome sequencing and annotation.</title>
        <authorList>
            <consortium name="The Broad Institute Genomics Platform"/>
            <consortium name="The Broad Institute Genome Sequencing Center for Infectious Disease"/>
            <person name="Wu L."/>
            <person name="Ma J."/>
        </authorList>
    </citation>
    <scope>NUCLEOTIDE SEQUENCE [LARGE SCALE GENOMIC DNA]</scope>
    <source>
        <strain evidence="4">JCM 11117</strain>
    </source>
</reference>
<evidence type="ECO:0000313" key="4">
    <source>
        <dbReference type="Proteomes" id="UP001499967"/>
    </source>
</evidence>
<dbReference type="EMBL" id="BAAAHP010000075">
    <property type="protein sequence ID" value="GAA0935061.1"/>
    <property type="molecule type" value="Genomic_DNA"/>
</dbReference>
<sequence length="143" mass="14656">MTAATDLAVGTVHEVVVVDDLTRTQIVQYAGVSGDFNPLHSDEVYATQVAGNPTVMAHGMLVMGLAGKALTDYFGDGRLTQFGGRFKASAWPGDTLTARLTITAVHPGEGSDPPSADVDVEVVNADGVAVFGGTASAQLDPPA</sequence>
<protein>
    <submittedName>
        <fullName evidence="3">Dihydroxy-acid dehydratase</fullName>
    </submittedName>
</protein>
<proteinExistence type="inferred from homology"/>
<accession>A0ABP4AE94</accession>